<organism evidence="1 2">
    <name type="scientific">Oceanisphaera sediminis</name>
    <dbReference type="NCBI Taxonomy" id="981381"/>
    <lineage>
        <taxon>Bacteria</taxon>
        <taxon>Pseudomonadati</taxon>
        <taxon>Pseudomonadota</taxon>
        <taxon>Gammaproteobacteria</taxon>
        <taxon>Aeromonadales</taxon>
        <taxon>Aeromonadaceae</taxon>
        <taxon>Oceanisphaera</taxon>
    </lineage>
</organism>
<comment type="caution">
    <text evidence="1">The sequence shown here is derived from an EMBL/GenBank/DDBJ whole genome shotgun (WGS) entry which is preliminary data.</text>
</comment>
<dbReference type="PANTHER" id="PTHR46922">
    <property type="entry name" value="DHHA1 DOMAIN PROTEIN"/>
    <property type="match status" value="1"/>
</dbReference>
<dbReference type="PANTHER" id="PTHR46922:SF4">
    <property type="entry name" value="DHHA1 DOMAIN PROTEIN"/>
    <property type="match status" value="1"/>
</dbReference>
<dbReference type="SUPFAM" id="SSF64182">
    <property type="entry name" value="DHH phosphoesterases"/>
    <property type="match status" value="1"/>
</dbReference>
<sequence length="271" mass="30496">MKVLCIYHHNCADGFGAAWVVRKFLGDVEFHPGRYGDAPPDVTGRQVIMVDFSYKREVLEQMAAKAENITILDHHQSAEQDLAEPLPDNVHAVFDMNHSGAMIAWKYFSYEEPPKLLQHIEDRDLWRFQLEGTREIQAALFSYPYDFELWDRLIAADVDELYCDGVAITRKHMKDIHELIAAAGSRATIGGHDVPILNAPYFYSSEAGHIMAQGEHFAACYYDTATHRVFSLRSADDGLDVAELAARFGGGGHKHAAGFRIPIGENYAWPK</sequence>
<dbReference type="RefSeq" id="WP_344965816.1">
    <property type="nucleotide sequence ID" value="NZ_BAABDS010000046.1"/>
</dbReference>
<dbReference type="InterPro" id="IPR038763">
    <property type="entry name" value="DHH_sf"/>
</dbReference>
<name>A0ABP7EQG4_9GAMM</name>
<evidence type="ECO:0000313" key="2">
    <source>
        <dbReference type="Proteomes" id="UP001501479"/>
    </source>
</evidence>
<dbReference type="EMBL" id="BAABDS010000046">
    <property type="protein sequence ID" value="GAA3721358.1"/>
    <property type="molecule type" value="Genomic_DNA"/>
</dbReference>
<reference evidence="2" key="1">
    <citation type="journal article" date="2019" name="Int. J. Syst. Evol. Microbiol.">
        <title>The Global Catalogue of Microorganisms (GCM) 10K type strain sequencing project: providing services to taxonomists for standard genome sequencing and annotation.</title>
        <authorList>
            <consortium name="The Broad Institute Genomics Platform"/>
            <consortium name="The Broad Institute Genome Sequencing Center for Infectious Disease"/>
            <person name="Wu L."/>
            <person name="Ma J."/>
        </authorList>
    </citation>
    <scope>NUCLEOTIDE SEQUENCE [LARGE SCALE GENOMIC DNA]</scope>
    <source>
        <strain evidence="2">JCM 17329</strain>
    </source>
</reference>
<evidence type="ECO:0008006" key="3">
    <source>
        <dbReference type="Google" id="ProtNLM"/>
    </source>
</evidence>
<gene>
    <name evidence="1" type="ORF">GCM10022421_32480</name>
</gene>
<protein>
    <recommendedName>
        <fullName evidence="3">Phosphohydrolase</fullName>
    </recommendedName>
</protein>
<dbReference type="Gene3D" id="3.10.310.30">
    <property type="match status" value="1"/>
</dbReference>
<evidence type="ECO:0000313" key="1">
    <source>
        <dbReference type="EMBL" id="GAA3721358.1"/>
    </source>
</evidence>
<dbReference type="Proteomes" id="UP001501479">
    <property type="component" value="Unassembled WGS sequence"/>
</dbReference>
<proteinExistence type="predicted"/>
<accession>A0ABP7EQG4</accession>
<keyword evidence="2" id="KW-1185">Reference proteome</keyword>